<comment type="similarity">
    <text evidence="1">Belongs to the short-chain dehydrogenases/reductases (SDR) family.</text>
</comment>
<dbReference type="EMBL" id="CAJVPA010000122">
    <property type="protein sequence ID" value="CAG8356201.1"/>
    <property type="molecule type" value="Genomic_DNA"/>
</dbReference>
<dbReference type="OrthoDB" id="47007at2759"/>
<evidence type="ECO:0000256" key="1">
    <source>
        <dbReference type="ARBA" id="ARBA00006484"/>
    </source>
</evidence>
<evidence type="ECO:0000256" key="3">
    <source>
        <dbReference type="ARBA" id="ARBA00023002"/>
    </source>
</evidence>
<keyword evidence="3" id="KW-0560">Oxidoreductase</keyword>
<dbReference type="Gene3D" id="3.40.50.720">
    <property type="entry name" value="NAD(P)-binding Rossmann-like Domain"/>
    <property type="match status" value="1"/>
</dbReference>
<dbReference type="GO" id="GO:0050664">
    <property type="term" value="F:oxidoreductase activity, acting on NAD(P)H, oxygen as acceptor"/>
    <property type="evidence" value="ECO:0007669"/>
    <property type="project" value="TreeGrafter"/>
</dbReference>
<accession>A0A9W4IWF8</accession>
<dbReference type="AlphaFoldDB" id="A0A9W4IWF8"/>
<evidence type="ECO:0008006" key="6">
    <source>
        <dbReference type="Google" id="ProtNLM"/>
    </source>
</evidence>
<sequence length="310" mass="32519">MTAQDTSTGASEDQRASLTSRVIPVMTLSEGTSPLTRPLPTVPFTSARERAEARFQVLGKGVVTGGAGVLGLISAQALLEHGLSSLCIMDLPQTLETSKPQIESLAAKFPSVTVTRIPLDVTSMESIQSAFDEADRTMGGIDVLCCFAGVPGCQPSLTVTPGQWNKVMDVNLNGSFFCAQAAAKVMEASDSGGSILLTASMSAHYTNFPQPQAAYNASKAGIAHLTRNLAAEWAVHGIRVNSISPGYMDTILNAGDGLADIRKIWDARCPMGRMGDPEEITGAVVLLCSQRAGRYITGADIIVDGGTLTL</sequence>
<keyword evidence="2" id="KW-0521">NADP</keyword>
<dbReference type="PROSITE" id="PS00061">
    <property type="entry name" value="ADH_SHORT"/>
    <property type="match status" value="1"/>
</dbReference>
<gene>
    <name evidence="4" type="ORF">PSALAMII_LOCUS3483</name>
</gene>
<dbReference type="GO" id="GO:0016616">
    <property type="term" value="F:oxidoreductase activity, acting on the CH-OH group of donors, NAD or NADP as acceptor"/>
    <property type="evidence" value="ECO:0007669"/>
    <property type="project" value="UniProtKB-ARBA"/>
</dbReference>
<dbReference type="PRINTS" id="PR00081">
    <property type="entry name" value="GDHRDH"/>
</dbReference>
<evidence type="ECO:0000313" key="4">
    <source>
        <dbReference type="EMBL" id="CAG8356201.1"/>
    </source>
</evidence>
<proteinExistence type="inferred from homology"/>
<dbReference type="InterPro" id="IPR002347">
    <property type="entry name" value="SDR_fam"/>
</dbReference>
<dbReference type="Pfam" id="PF13561">
    <property type="entry name" value="adh_short_C2"/>
    <property type="match status" value="1"/>
</dbReference>
<evidence type="ECO:0000313" key="5">
    <source>
        <dbReference type="Proteomes" id="UP001152646"/>
    </source>
</evidence>
<dbReference type="PRINTS" id="PR00080">
    <property type="entry name" value="SDRFAMILY"/>
</dbReference>
<reference evidence="4" key="1">
    <citation type="submission" date="2021-07" db="EMBL/GenBank/DDBJ databases">
        <authorList>
            <person name="Branca A.L. A."/>
        </authorList>
    </citation>
    <scope>NUCLEOTIDE SEQUENCE</scope>
</reference>
<comment type="caution">
    <text evidence="4">The sequence shown here is derived from an EMBL/GenBank/DDBJ whole genome shotgun (WGS) entry which is preliminary data.</text>
</comment>
<organism evidence="4 5">
    <name type="scientific">Penicillium salamii</name>
    <dbReference type="NCBI Taxonomy" id="1612424"/>
    <lineage>
        <taxon>Eukaryota</taxon>
        <taxon>Fungi</taxon>
        <taxon>Dikarya</taxon>
        <taxon>Ascomycota</taxon>
        <taxon>Pezizomycotina</taxon>
        <taxon>Eurotiomycetes</taxon>
        <taxon>Eurotiomycetidae</taxon>
        <taxon>Eurotiales</taxon>
        <taxon>Aspergillaceae</taxon>
        <taxon>Penicillium</taxon>
    </lineage>
</organism>
<dbReference type="PANTHER" id="PTHR43008:SF4">
    <property type="entry name" value="CHAIN DEHYDROGENASE, PUTATIVE (AFU_ORTHOLOGUE AFUA_4G08710)-RELATED"/>
    <property type="match status" value="1"/>
</dbReference>
<dbReference type="InterPro" id="IPR036291">
    <property type="entry name" value="NAD(P)-bd_dom_sf"/>
</dbReference>
<dbReference type="FunFam" id="3.40.50.720:FF:000084">
    <property type="entry name" value="Short-chain dehydrogenase reductase"/>
    <property type="match status" value="1"/>
</dbReference>
<evidence type="ECO:0000256" key="2">
    <source>
        <dbReference type="ARBA" id="ARBA00022857"/>
    </source>
</evidence>
<name>A0A9W4IWF8_9EURO</name>
<dbReference type="SUPFAM" id="SSF51735">
    <property type="entry name" value="NAD(P)-binding Rossmann-fold domains"/>
    <property type="match status" value="1"/>
</dbReference>
<dbReference type="Proteomes" id="UP001152646">
    <property type="component" value="Unassembled WGS sequence"/>
</dbReference>
<dbReference type="InterPro" id="IPR020904">
    <property type="entry name" value="Sc_DH/Rdtase_CS"/>
</dbReference>
<dbReference type="PANTHER" id="PTHR43008">
    <property type="entry name" value="BENZIL REDUCTASE"/>
    <property type="match status" value="1"/>
</dbReference>
<protein>
    <recommendedName>
        <fullName evidence="6">NAD(P)-binding protein</fullName>
    </recommendedName>
</protein>